<accession>A0A378RIU5</accession>
<name>A0A378RIU5_MYROD</name>
<dbReference type="AlphaFoldDB" id="A0A378RIU5"/>
<dbReference type="EMBL" id="UGQL01000001">
    <property type="protein sequence ID" value="STZ26942.1"/>
    <property type="molecule type" value="Genomic_DNA"/>
</dbReference>
<reference evidence="1 2" key="1">
    <citation type="submission" date="2018-06" db="EMBL/GenBank/DDBJ databases">
        <authorList>
            <consortium name="Pathogen Informatics"/>
            <person name="Doyle S."/>
        </authorList>
    </citation>
    <scope>NUCLEOTIDE SEQUENCE [LARGE SCALE GENOMIC DNA]</scope>
    <source>
        <strain evidence="1 2">NCTC11179</strain>
    </source>
</reference>
<dbReference type="RefSeq" id="WP_115089980.1">
    <property type="nucleotide sequence ID" value="NZ_CP068107.1"/>
</dbReference>
<proteinExistence type="predicted"/>
<evidence type="ECO:0000313" key="2">
    <source>
        <dbReference type="Proteomes" id="UP000255024"/>
    </source>
</evidence>
<organism evidence="1 2">
    <name type="scientific">Myroides odoratus</name>
    <name type="common">Flavobacterium odoratum</name>
    <dbReference type="NCBI Taxonomy" id="256"/>
    <lineage>
        <taxon>Bacteria</taxon>
        <taxon>Pseudomonadati</taxon>
        <taxon>Bacteroidota</taxon>
        <taxon>Flavobacteriia</taxon>
        <taxon>Flavobacteriales</taxon>
        <taxon>Flavobacteriaceae</taxon>
        <taxon>Myroides</taxon>
    </lineage>
</organism>
<protein>
    <submittedName>
        <fullName evidence="1">Uncharacterized protein</fullName>
    </submittedName>
</protein>
<gene>
    <name evidence="1" type="ORF">NCTC11179_00469</name>
</gene>
<evidence type="ECO:0000313" key="1">
    <source>
        <dbReference type="EMBL" id="STZ26942.1"/>
    </source>
</evidence>
<keyword evidence="2" id="KW-1185">Reference proteome</keyword>
<sequence>MNFLEKQNIKPILDNQVYFLFRRGKKEHIEALFEKGEIYINSIDFIRDCDDNEERSDEDEGINYRQYLGKAKIKICEFGQNIETNGYEFSAIDVTIKQDNSIKGNIYCLTGIYSHDLLGERNEIRYKTEAFGDSIILIHKPKVFLNRIFAELERLGYKGYKANKVTYYNNDYSGEINFFKKHKKFKHQNEFRIFVPNEKNQPIKICIGSLKDIASLNKGVMKLTYTDKKEQLIYL</sequence>
<dbReference type="Proteomes" id="UP000255024">
    <property type="component" value="Unassembled WGS sequence"/>
</dbReference>